<proteinExistence type="predicted"/>
<reference evidence="1" key="5">
    <citation type="journal article" date="2021" name="G3 (Bethesda)">
        <title>Aegilops tauschii genome assembly Aet v5.0 features greater sequence contiguity and improved annotation.</title>
        <authorList>
            <person name="Wang L."/>
            <person name="Zhu T."/>
            <person name="Rodriguez J.C."/>
            <person name="Deal K.R."/>
            <person name="Dubcovsky J."/>
            <person name="McGuire P.E."/>
            <person name="Lux T."/>
            <person name="Spannagl M."/>
            <person name="Mayer K.F.X."/>
            <person name="Baldrich P."/>
            <person name="Meyers B.C."/>
            <person name="Huo N."/>
            <person name="Gu Y.Q."/>
            <person name="Zhou H."/>
            <person name="Devos K.M."/>
            <person name="Bennetzen J.L."/>
            <person name="Unver T."/>
            <person name="Budak H."/>
            <person name="Gulick P.J."/>
            <person name="Galiba G."/>
            <person name="Kalapos B."/>
            <person name="Nelson D.R."/>
            <person name="Li P."/>
            <person name="You F.M."/>
            <person name="Luo M.C."/>
            <person name="Dvorak J."/>
        </authorList>
    </citation>
    <scope>NUCLEOTIDE SEQUENCE [LARGE SCALE GENOMIC DNA]</scope>
    <source>
        <strain evidence="1">cv. AL8/78</strain>
    </source>
</reference>
<protein>
    <submittedName>
        <fullName evidence="1">Uncharacterized protein</fullName>
    </submittedName>
</protein>
<organism evidence="1 2">
    <name type="scientific">Aegilops tauschii subsp. strangulata</name>
    <name type="common">Goatgrass</name>
    <dbReference type="NCBI Taxonomy" id="200361"/>
    <lineage>
        <taxon>Eukaryota</taxon>
        <taxon>Viridiplantae</taxon>
        <taxon>Streptophyta</taxon>
        <taxon>Embryophyta</taxon>
        <taxon>Tracheophyta</taxon>
        <taxon>Spermatophyta</taxon>
        <taxon>Magnoliopsida</taxon>
        <taxon>Liliopsida</taxon>
        <taxon>Poales</taxon>
        <taxon>Poaceae</taxon>
        <taxon>BOP clade</taxon>
        <taxon>Pooideae</taxon>
        <taxon>Triticodae</taxon>
        <taxon>Triticeae</taxon>
        <taxon>Triticinae</taxon>
        <taxon>Aegilops</taxon>
    </lineage>
</organism>
<keyword evidence="2" id="KW-1185">Reference proteome</keyword>
<dbReference type="EnsemblPlants" id="AET6Gv20556500.7">
    <property type="protein sequence ID" value="AET6Gv20556500.7"/>
    <property type="gene ID" value="AET6Gv20556500"/>
</dbReference>
<evidence type="ECO:0000313" key="1">
    <source>
        <dbReference type="EnsemblPlants" id="AET6Gv20556500.7"/>
    </source>
</evidence>
<dbReference type="AlphaFoldDB" id="A0A453P0B2"/>
<reference evidence="2" key="1">
    <citation type="journal article" date="2014" name="Science">
        <title>Ancient hybridizations among the ancestral genomes of bread wheat.</title>
        <authorList>
            <consortium name="International Wheat Genome Sequencing Consortium,"/>
            <person name="Marcussen T."/>
            <person name="Sandve S.R."/>
            <person name="Heier L."/>
            <person name="Spannagl M."/>
            <person name="Pfeifer M."/>
            <person name="Jakobsen K.S."/>
            <person name="Wulff B.B."/>
            <person name="Steuernagel B."/>
            <person name="Mayer K.F."/>
            <person name="Olsen O.A."/>
        </authorList>
    </citation>
    <scope>NUCLEOTIDE SEQUENCE [LARGE SCALE GENOMIC DNA]</scope>
    <source>
        <strain evidence="2">cv. AL8/78</strain>
    </source>
</reference>
<reference evidence="1" key="4">
    <citation type="submission" date="2019-03" db="UniProtKB">
        <authorList>
            <consortium name="EnsemblPlants"/>
        </authorList>
    </citation>
    <scope>IDENTIFICATION</scope>
</reference>
<name>A0A453P0B2_AEGTS</name>
<evidence type="ECO:0000313" key="2">
    <source>
        <dbReference type="Proteomes" id="UP000015105"/>
    </source>
</evidence>
<reference evidence="2" key="2">
    <citation type="journal article" date="2017" name="Nat. Plants">
        <title>The Aegilops tauschii genome reveals multiple impacts of transposons.</title>
        <authorList>
            <person name="Zhao G."/>
            <person name="Zou C."/>
            <person name="Li K."/>
            <person name="Wang K."/>
            <person name="Li T."/>
            <person name="Gao L."/>
            <person name="Zhang X."/>
            <person name="Wang H."/>
            <person name="Yang Z."/>
            <person name="Liu X."/>
            <person name="Jiang W."/>
            <person name="Mao L."/>
            <person name="Kong X."/>
            <person name="Jiao Y."/>
            <person name="Jia J."/>
        </authorList>
    </citation>
    <scope>NUCLEOTIDE SEQUENCE [LARGE SCALE GENOMIC DNA]</scope>
    <source>
        <strain evidence="2">cv. AL8/78</strain>
    </source>
</reference>
<dbReference type="Gramene" id="AET6Gv20556500.7">
    <property type="protein sequence ID" value="AET6Gv20556500.7"/>
    <property type="gene ID" value="AET6Gv20556500"/>
</dbReference>
<accession>A0A453P0B2</accession>
<sequence length="51" mass="5578">MESAGYYTNCKKTDGICEGICDGEVRTSLPSLRPHPPRSVPFSHRVALSVD</sequence>
<reference evidence="1" key="3">
    <citation type="journal article" date="2017" name="Nature">
        <title>Genome sequence of the progenitor of the wheat D genome Aegilops tauschii.</title>
        <authorList>
            <person name="Luo M.C."/>
            <person name="Gu Y.Q."/>
            <person name="Puiu D."/>
            <person name="Wang H."/>
            <person name="Twardziok S.O."/>
            <person name="Deal K.R."/>
            <person name="Huo N."/>
            <person name="Zhu T."/>
            <person name="Wang L."/>
            <person name="Wang Y."/>
            <person name="McGuire P.E."/>
            <person name="Liu S."/>
            <person name="Long H."/>
            <person name="Ramasamy R.K."/>
            <person name="Rodriguez J.C."/>
            <person name="Van S.L."/>
            <person name="Yuan L."/>
            <person name="Wang Z."/>
            <person name="Xia Z."/>
            <person name="Xiao L."/>
            <person name="Anderson O.D."/>
            <person name="Ouyang S."/>
            <person name="Liang Y."/>
            <person name="Zimin A.V."/>
            <person name="Pertea G."/>
            <person name="Qi P."/>
            <person name="Bennetzen J.L."/>
            <person name="Dai X."/>
            <person name="Dawson M.W."/>
            <person name="Muller H.G."/>
            <person name="Kugler K."/>
            <person name="Rivarola-Duarte L."/>
            <person name="Spannagl M."/>
            <person name="Mayer K.F.X."/>
            <person name="Lu F.H."/>
            <person name="Bevan M.W."/>
            <person name="Leroy P."/>
            <person name="Li P."/>
            <person name="You F.M."/>
            <person name="Sun Q."/>
            <person name="Liu Z."/>
            <person name="Lyons E."/>
            <person name="Wicker T."/>
            <person name="Salzberg S.L."/>
            <person name="Devos K.M."/>
            <person name="Dvorak J."/>
        </authorList>
    </citation>
    <scope>NUCLEOTIDE SEQUENCE [LARGE SCALE GENOMIC DNA]</scope>
    <source>
        <strain evidence="1">cv. AL8/78</strain>
    </source>
</reference>
<dbReference type="Proteomes" id="UP000015105">
    <property type="component" value="Chromosome 6D"/>
</dbReference>